<organism evidence="2 3">
    <name type="scientific">Neorhodopirellula lusitana</name>
    <dbReference type="NCBI Taxonomy" id="445327"/>
    <lineage>
        <taxon>Bacteria</taxon>
        <taxon>Pseudomonadati</taxon>
        <taxon>Planctomycetota</taxon>
        <taxon>Planctomycetia</taxon>
        <taxon>Pirellulales</taxon>
        <taxon>Pirellulaceae</taxon>
        <taxon>Neorhodopirellula</taxon>
    </lineage>
</organism>
<comment type="caution">
    <text evidence="2">The sequence shown here is derived from an EMBL/GenBank/DDBJ whole genome shotgun (WGS) entry which is preliminary data.</text>
</comment>
<proteinExistence type="predicted"/>
<name>A0ABY1QK33_9BACT</name>
<evidence type="ECO:0000313" key="2">
    <source>
        <dbReference type="EMBL" id="SMP73162.1"/>
    </source>
</evidence>
<keyword evidence="1" id="KW-0732">Signal</keyword>
<evidence type="ECO:0000313" key="3">
    <source>
        <dbReference type="Proteomes" id="UP001158067"/>
    </source>
</evidence>
<gene>
    <name evidence="2" type="ORF">SAMN06265222_11639</name>
</gene>
<dbReference type="RefSeq" id="WP_283434691.1">
    <property type="nucleotide sequence ID" value="NZ_FXUG01000016.1"/>
</dbReference>
<protein>
    <recommendedName>
        <fullName evidence="4">HEAT repeat domain-containing protein</fullName>
    </recommendedName>
</protein>
<reference evidence="2 3" key="1">
    <citation type="submission" date="2017-05" db="EMBL/GenBank/DDBJ databases">
        <authorList>
            <person name="Varghese N."/>
            <person name="Submissions S."/>
        </authorList>
    </citation>
    <scope>NUCLEOTIDE SEQUENCE [LARGE SCALE GENOMIC DNA]</scope>
    <source>
        <strain evidence="2 3">DSM 25457</strain>
    </source>
</reference>
<accession>A0ABY1QK33</accession>
<sequence>MMTKLTPILMCCCAFVSWKASMVVCAADIEEADLGAFHRPKDESGRKTIGPSRKPFLMEIEKTETFEKWKVFEDERIRFEYPVHEAISLEVKAKGPISIGGAPVSSVDASFSKAYRLTAKGETLLVLLSTQADWLDDGICFCGAIAYDRYLIRNGNLYRFSFLNDGVLKKMQVLGAGERIMLFEWTHLPIHPAVYRRIARSIKLKRPGPWTAASCQKRVLERYGPRAAVGWLDEGTSTDTAEALLGRPTRVFVSGTYVWEYPKSEDGYRWTERLAIPFTNGKLVRFDSRFFDSGLGHQQAIEGGIPWMIQAARPYEEPAERGAKAKKMPEALQKQLLELFLEKADEDSGDFDEACEVMEILIEQGVRDGRALDLVRKRFQSEGGHRAAWVLHEAGQQEDVSLFVEKIRERYQRTEKERGGGFLFDDLHNWLAFVPKDDDRYPDLIRDGLSSLDEDVRESVFYFLDSAPLPKQERVKFVRAGLQDSSAEVRYRAVSYFTQDKMSSQDWDLLRDAASKEKNEDTLARMREVLKEHEMPKKRTKVFSPIRD</sequence>
<evidence type="ECO:0008006" key="4">
    <source>
        <dbReference type="Google" id="ProtNLM"/>
    </source>
</evidence>
<dbReference type="EMBL" id="FXUG01000016">
    <property type="protein sequence ID" value="SMP73162.1"/>
    <property type="molecule type" value="Genomic_DNA"/>
</dbReference>
<evidence type="ECO:0000256" key="1">
    <source>
        <dbReference type="SAM" id="SignalP"/>
    </source>
</evidence>
<keyword evidence="3" id="KW-1185">Reference proteome</keyword>
<feature type="signal peptide" evidence="1">
    <location>
        <begin position="1"/>
        <end position="26"/>
    </location>
</feature>
<feature type="chain" id="PRO_5046524536" description="HEAT repeat domain-containing protein" evidence="1">
    <location>
        <begin position="27"/>
        <end position="548"/>
    </location>
</feature>
<dbReference type="Proteomes" id="UP001158067">
    <property type="component" value="Unassembled WGS sequence"/>
</dbReference>